<protein>
    <recommendedName>
        <fullName evidence="3">Phospholipase/carboxylesterase/thioesterase domain-containing protein</fullName>
    </recommendedName>
</protein>
<dbReference type="SUPFAM" id="SSF53474">
    <property type="entry name" value="alpha/beta-Hydrolases"/>
    <property type="match status" value="1"/>
</dbReference>
<dbReference type="AlphaFoldDB" id="F8NR89"/>
<dbReference type="GO" id="GO:0052689">
    <property type="term" value="F:carboxylic ester hydrolase activity"/>
    <property type="evidence" value="ECO:0007669"/>
    <property type="project" value="TreeGrafter"/>
</dbReference>
<evidence type="ECO:0000256" key="1">
    <source>
        <dbReference type="ARBA" id="ARBA00006499"/>
    </source>
</evidence>
<feature type="domain" description="Phospholipase/carboxylesterase/thioesterase" evidence="3">
    <location>
        <begin position="44"/>
        <end position="156"/>
    </location>
</feature>
<dbReference type="Proteomes" id="UP000008064">
    <property type="component" value="Unassembled WGS sequence"/>
</dbReference>
<reference evidence="4" key="1">
    <citation type="submission" date="2011-04" db="EMBL/GenBank/DDBJ databases">
        <title>Evolution of plant cell wall degrading machinery underlies the functional diversity of forest fungi.</title>
        <authorList>
            <consortium name="US DOE Joint Genome Institute (JGI-PGF)"/>
            <person name="Eastwood D.C."/>
            <person name="Floudas D."/>
            <person name="Binder M."/>
            <person name="Majcherczyk A."/>
            <person name="Schneider P."/>
            <person name="Aerts A."/>
            <person name="Asiegbu F.O."/>
            <person name="Baker S.E."/>
            <person name="Barry K."/>
            <person name="Bendiksby M."/>
            <person name="Blumentritt M."/>
            <person name="Coutinho P.M."/>
            <person name="Cullen D."/>
            <person name="Cullen D."/>
            <person name="Gathman A."/>
            <person name="Goodell B."/>
            <person name="Henrissat B."/>
            <person name="Ihrmark K."/>
            <person name="Kauserud H."/>
            <person name="Kohler A."/>
            <person name="LaButti K."/>
            <person name="Lapidus A."/>
            <person name="Lavin J.L."/>
            <person name="Lee Y.-H."/>
            <person name="Lindquist E."/>
            <person name="Lilly W."/>
            <person name="Lucas S."/>
            <person name="Morin E."/>
            <person name="Murat C."/>
            <person name="Oguiza J.A."/>
            <person name="Park J."/>
            <person name="Pisabarro A.G."/>
            <person name="Riley R."/>
            <person name="Rosling A."/>
            <person name="Salamov A."/>
            <person name="Schmidt O."/>
            <person name="Schmutz J."/>
            <person name="Skrede I."/>
            <person name="Stenlid J."/>
            <person name="Wiebenga A."/>
            <person name="Xie X."/>
            <person name="Kues U."/>
            <person name="Hibbett D.S."/>
            <person name="Hoffmeister D."/>
            <person name="Hogberg N."/>
            <person name="Martin F."/>
            <person name="Grigoriev I.V."/>
            <person name="Watkinson S.C."/>
        </authorList>
    </citation>
    <scope>NUCLEOTIDE SEQUENCE</scope>
    <source>
        <strain evidence="4">S7.9</strain>
    </source>
</reference>
<organism>
    <name type="scientific">Serpula lacrymans var. lacrymans (strain S7.9)</name>
    <name type="common">Dry rot fungus</name>
    <dbReference type="NCBI Taxonomy" id="578457"/>
    <lineage>
        <taxon>Eukaryota</taxon>
        <taxon>Fungi</taxon>
        <taxon>Dikarya</taxon>
        <taxon>Basidiomycota</taxon>
        <taxon>Agaricomycotina</taxon>
        <taxon>Agaricomycetes</taxon>
        <taxon>Agaricomycetidae</taxon>
        <taxon>Boletales</taxon>
        <taxon>Coniophorineae</taxon>
        <taxon>Serpulaceae</taxon>
        <taxon>Serpula</taxon>
    </lineage>
</organism>
<dbReference type="RefSeq" id="XP_007316909.1">
    <property type="nucleotide sequence ID" value="XM_007316847.1"/>
</dbReference>
<gene>
    <name evidence="4" type="ORF">SERLADRAFT_368254</name>
</gene>
<dbReference type="GO" id="GO:0005737">
    <property type="term" value="C:cytoplasm"/>
    <property type="evidence" value="ECO:0007669"/>
    <property type="project" value="TreeGrafter"/>
</dbReference>
<dbReference type="KEGG" id="sla:SERLADRAFT_368254"/>
<dbReference type="Pfam" id="PF02230">
    <property type="entry name" value="Abhydrolase_2"/>
    <property type="match status" value="1"/>
</dbReference>
<dbReference type="HOGENOM" id="CLU_062889_0_0_1"/>
<dbReference type="PANTHER" id="PTHR10655:SF67">
    <property type="entry name" value="PHOSPHOLIPASE_CARBOXYLESTERASE SUPERFAMILY (AFU_ORTHOLOGUE AFUA_5G09340)"/>
    <property type="match status" value="1"/>
</dbReference>
<accession>F8NR89</accession>
<comment type="similarity">
    <text evidence="1">Belongs to the AB hydrolase superfamily. AB hydrolase 2 family.</text>
</comment>
<evidence type="ECO:0000259" key="3">
    <source>
        <dbReference type="Pfam" id="PF02230"/>
    </source>
</evidence>
<dbReference type="GeneID" id="18810241"/>
<feature type="region of interest" description="Disordered" evidence="2">
    <location>
        <begin position="1"/>
        <end position="31"/>
    </location>
</feature>
<dbReference type="EMBL" id="GL945432">
    <property type="protein sequence ID" value="EGO26736.1"/>
    <property type="molecule type" value="Genomic_DNA"/>
</dbReference>
<dbReference type="InterPro" id="IPR029058">
    <property type="entry name" value="AB_hydrolase_fold"/>
</dbReference>
<dbReference type="GO" id="GO:0008474">
    <property type="term" value="F:palmitoyl-(protein) hydrolase activity"/>
    <property type="evidence" value="ECO:0007669"/>
    <property type="project" value="TreeGrafter"/>
</dbReference>
<evidence type="ECO:0000313" key="4">
    <source>
        <dbReference type="EMBL" id="EGO26736.1"/>
    </source>
</evidence>
<dbReference type="InterPro" id="IPR050565">
    <property type="entry name" value="LYPA1-2/EST-like"/>
</dbReference>
<evidence type="ECO:0000256" key="2">
    <source>
        <dbReference type="SAM" id="MobiDB-lite"/>
    </source>
</evidence>
<dbReference type="InterPro" id="IPR003140">
    <property type="entry name" value="PLipase/COase/thioEstase"/>
</dbReference>
<dbReference type="PANTHER" id="PTHR10655">
    <property type="entry name" value="LYSOPHOSPHOLIPASE-RELATED"/>
    <property type="match status" value="1"/>
</dbReference>
<dbReference type="OrthoDB" id="437457at2759"/>
<name>F8NR89_SERL9</name>
<proteinExistence type="inferred from homology"/>
<sequence length="277" mass="30499">MFPGESGVDIHLRDTSDPSTGKTKPPPKKSLIPVPFSYTPSDDGTDENILILFHGLGDSHVPFGKLGRQLKLPQTATLALQAPEQIPFLYEQAFQWYPSFDPLGELIDRPNPTPALDLTLKVLNHLIQDCSWPPHRIHLFGFAQGGSVAAELCIKWWKQEAEKHVKSPGTPIRALGSLVTVSGPLLSYPTLSKACSTPVLVFHRPAPSESALPSSAMTAFGRAFGRIKEVKMSGEGMPRSRDEWEPIMRFWSEQLGRRQGNGLYEVMTGVAGEVHKP</sequence>
<dbReference type="Gene3D" id="3.40.50.1820">
    <property type="entry name" value="alpha/beta hydrolase"/>
    <property type="match status" value="1"/>
</dbReference>